<dbReference type="InterPro" id="IPR000843">
    <property type="entry name" value="HTH_LacI"/>
</dbReference>
<keyword evidence="3" id="KW-0804">Transcription</keyword>
<sequence length="351" mass="39400">MGTPKPTIKDIAEIAGVSLPTVHKAIYGKPGISEATRKRILDITEELHYVINPTASRLKRGVINLAIVLPMLSRQYDQFFRKMWEGVERCEKNMADYNAVLIRFPCGRTSESQFPIFEELLTREDIHGVITYCWDDKALNPYFERLKQKGIPVVTVDSDAVGSCRIGCVRASGRQTGQLAAELLSKMIPYPGRLIFLNGNVQQALLRDNTLGFYSYITENRPDLAVLGIGNACGAMSLEDTLVQEIKNHPDIVGIYCNSASNVLSMCRALERTASLGRITAVASDIFEELEPYLDSGLVAATIWQAPELQVQEAIRMLYDYIDGSPWENEVEYVKLGIVMKHNFRNYLIEK</sequence>
<dbReference type="GO" id="GO:0003700">
    <property type="term" value="F:DNA-binding transcription factor activity"/>
    <property type="evidence" value="ECO:0007669"/>
    <property type="project" value="TreeGrafter"/>
</dbReference>
<dbReference type="Proteomes" id="UP000823910">
    <property type="component" value="Unassembled WGS sequence"/>
</dbReference>
<dbReference type="SMART" id="SM00354">
    <property type="entry name" value="HTH_LACI"/>
    <property type="match status" value="1"/>
</dbReference>
<dbReference type="SUPFAM" id="SSF53822">
    <property type="entry name" value="Periplasmic binding protein-like I"/>
    <property type="match status" value="1"/>
</dbReference>
<evidence type="ECO:0000256" key="2">
    <source>
        <dbReference type="ARBA" id="ARBA00023125"/>
    </source>
</evidence>
<accession>A0A9D2N165</accession>
<dbReference type="InterPro" id="IPR028082">
    <property type="entry name" value="Peripla_BP_I"/>
</dbReference>
<gene>
    <name evidence="5" type="ORF">H9704_12375</name>
</gene>
<dbReference type="CDD" id="cd01392">
    <property type="entry name" value="HTH_LacI"/>
    <property type="match status" value="1"/>
</dbReference>
<dbReference type="AlphaFoldDB" id="A0A9D2N165"/>
<dbReference type="EMBL" id="DWWT01000065">
    <property type="protein sequence ID" value="HJC06925.1"/>
    <property type="molecule type" value="Genomic_DNA"/>
</dbReference>
<evidence type="ECO:0000313" key="6">
    <source>
        <dbReference type="Proteomes" id="UP000823910"/>
    </source>
</evidence>
<keyword evidence="2" id="KW-0238">DNA-binding</keyword>
<dbReference type="PROSITE" id="PS50932">
    <property type="entry name" value="HTH_LACI_2"/>
    <property type="match status" value="1"/>
</dbReference>
<evidence type="ECO:0000256" key="1">
    <source>
        <dbReference type="ARBA" id="ARBA00023015"/>
    </source>
</evidence>
<evidence type="ECO:0000256" key="3">
    <source>
        <dbReference type="ARBA" id="ARBA00023163"/>
    </source>
</evidence>
<proteinExistence type="predicted"/>
<comment type="caution">
    <text evidence="5">The sequence shown here is derived from an EMBL/GenBank/DDBJ whole genome shotgun (WGS) entry which is preliminary data.</text>
</comment>
<evidence type="ECO:0000313" key="5">
    <source>
        <dbReference type="EMBL" id="HJC06925.1"/>
    </source>
</evidence>
<protein>
    <submittedName>
        <fullName evidence="5">Substrate-binding domain-containing protein</fullName>
    </submittedName>
</protein>
<dbReference type="Pfam" id="PF00356">
    <property type="entry name" value="LacI"/>
    <property type="match status" value="1"/>
</dbReference>
<dbReference type="InterPro" id="IPR025997">
    <property type="entry name" value="SBP_2_dom"/>
</dbReference>
<dbReference type="Gene3D" id="3.40.50.2300">
    <property type="match status" value="2"/>
</dbReference>
<dbReference type="GO" id="GO:0000976">
    <property type="term" value="F:transcription cis-regulatory region binding"/>
    <property type="evidence" value="ECO:0007669"/>
    <property type="project" value="TreeGrafter"/>
</dbReference>
<dbReference type="InterPro" id="IPR010982">
    <property type="entry name" value="Lambda_DNA-bd_dom_sf"/>
</dbReference>
<dbReference type="SUPFAM" id="SSF47413">
    <property type="entry name" value="lambda repressor-like DNA-binding domains"/>
    <property type="match status" value="1"/>
</dbReference>
<feature type="domain" description="HTH lacI-type" evidence="4">
    <location>
        <begin position="6"/>
        <end position="60"/>
    </location>
</feature>
<organism evidence="5 6">
    <name type="scientific">Candidatus Enterocloster excrementipullorum</name>
    <dbReference type="NCBI Taxonomy" id="2838559"/>
    <lineage>
        <taxon>Bacteria</taxon>
        <taxon>Bacillati</taxon>
        <taxon>Bacillota</taxon>
        <taxon>Clostridia</taxon>
        <taxon>Lachnospirales</taxon>
        <taxon>Lachnospiraceae</taxon>
        <taxon>Enterocloster</taxon>
    </lineage>
</organism>
<evidence type="ECO:0000259" key="4">
    <source>
        <dbReference type="PROSITE" id="PS50932"/>
    </source>
</evidence>
<reference evidence="5" key="2">
    <citation type="submission" date="2021-04" db="EMBL/GenBank/DDBJ databases">
        <authorList>
            <person name="Gilroy R."/>
        </authorList>
    </citation>
    <scope>NUCLEOTIDE SEQUENCE</scope>
    <source>
        <strain evidence="5">CHK180-15479</strain>
    </source>
</reference>
<name>A0A9D2N165_9FIRM</name>
<dbReference type="PANTHER" id="PTHR30146:SF152">
    <property type="entry name" value="TRANSCRIPTIONAL REGULATORY PROTEIN"/>
    <property type="match status" value="1"/>
</dbReference>
<dbReference type="PANTHER" id="PTHR30146">
    <property type="entry name" value="LACI-RELATED TRANSCRIPTIONAL REPRESSOR"/>
    <property type="match status" value="1"/>
</dbReference>
<reference evidence="5" key="1">
    <citation type="journal article" date="2021" name="PeerJ">
        <title>Extensive microbial diversity within the chicken gut microbiome revealed by metagenomics and culture.</title>
        <authorList>
            <person name="Gilroy R."/>
            <person name="Ravi A."/>
            <person name="Getino M."/>
            <person name="Pursley I."/>
            <person name="Horton D.L."/>
            <person name="Alikhan N.F."/>
            <person name="Baker D."/>
            <person name="Gharbi K."/>
            <person name="Hall N."/>
            <person name="Watson M."/>
            <person name="Adriaenssens E.M."/>
            <person name="Foster-Nyarko E."/>
            <person name="Jarju S."/>
            <person name="Secka A."/>
            <person name="Antonio M."/>
            <person name="Oren A."/>
            <person name="Chaudhuri R.R."/>
            <person name="La Ragione R."/>
            <person name="Hildebrand F."/>
            <person name="Pallen M.J."/>
        </authorList>
    </citation>
    <scope>NUCLEOTIDE SEQUENCE</scope>
    <source>
        <strain evidence="5">CHK180-15479</strain>
    </source>
</reference>
<dbReference type="PROSITE" id="PS00356">
    <property type="entry name" value="HTH_LACI_1"/>
    <property type="match status" value="1"/>
</dbReference>
<dbReference type="Gene3D" id="1.10.260.40">
    <property type="entry name" value="lambda repressor-like DNA-binding domains"/>
    <property type="match status" value="1"/>
</dbReference>
<dbReference type="Pfam" id="PF13407">
    <property type="entry name" value="Peripla_BP_4"/>
    <property type="match status" value="1"/>
</dbReference>
<keyword evidence="1" id="KW-0805">Transcription regulation</keyword>